<evidence type="ECO:0000313" key="1">
    <source>
        <dbReference type="EMBL" id="PIO55297.1"/>
    </source>
</evidence>
<dbReference type="Proteomes" id="UP000230423">
    <property type="component" value="Unassembled WGS sequence"/>
</dbReference>
<feature type="non-terminal residue" evidence="1">
    <location>
        <position position="61"/>
    </location>
</feature>
<dbReference type="AlphaFoldDB" id="A0A2G9TBF1"/>
<accession>A0A2G9TBF1</accession>
<proteinExistence type="predicted"/>
<name>A0A2G9TBF1_TELCI</name>
<organism evidence="1 2">
    <name type="scientific">Teladorsagia circumcincta</name>
    <name type="common">Brown stomach worm</name>
    <name type="synonym">Ostertagia circumcincta</name>
    <dbReference type="NCBI Taxonomy" id="45464"/>
    <lineage>
        <taxon>Eukaryota</taxon>
        <taxon>Metazoa</taxon>
        <taxon>Ecdysozoa</taxon>
        <taxon>Nematoda</taxon>
        <taxon>Chromadorea</taxon>
        <taxon>Rhabditida</taxon>
        <taxon>Rhabditina</taxon>
        <taxon>Rhabditomorpha</taxon>
        <taxon>Strongyloidea</taxon>
        <taxon>Trichostrongylidae</taxon>
        <taxon>Teladorsagia</taxon>
    </lineage>
</organism>
<feature type="non-terminal residue" evidence="1">
    <location>
        <position position="1"/>
    </location>
</feature>
<evidence type="ECO:0000313" key="2">
    <source>
        <dbReference type="Proteomes" id="UP000230423"/>
    </source>
</evidence>
<sequence>MGTDDYEWIEDPVFDMNVSPPVGWTYFPPKSSDNYPVWYFVGQSNDTMLAKQRAQAEIRAS</sequence>
<keyword evidence="2" id="KW-1185">Reference proteome</keyword>
<dbReference type="EMBL" id="KZ387185">
    <property type="protein sequence ID" value="PIO55297.1"/>
    <property type="molecule type" value="Genomic_DNA"/>
</dbReference>
<dbReference type="OrthoDB" id="5794956at2759"/>
<protein>
    <submittedName>
        <fullName evidence="1">Uncharacterized protein</fullName>
    </submittedName>
</protein>
<gene>
    <name evidence="1" type="ORF">TELCIR_23317</name>
</gene>
<reference evidence="1 2" key="1">
    <citation type="submission" date="2015-09" db="EMBL/GenBank/DDBJ databases">
        <title>Draft genome of the parasitic nematode Teladorsagia circumcincta isolate WARC Sus (inbred).</title>
        <authorList>
            <person name="Mitreva M."/>
        </authorList>
    </citation>
    <scope>NUCLEOTIDE SEQUENCE [LARGE SCALE GENOMIC DNA]</scope>
    <source>
        <strain evidence="1 2">S</strain>
    </source>
</reference>